<organism evidence="1 2">
    <name type="scientific">Desulfolithobacter dissulfuricans</name>
    <dbReference type="NCBI Taxonomy" id="2795293"/>
    <lineage>
        <taxon>Bacteria</taxon>
        <taxon>Pseudomonadati</taxon>
        <taxon>Thermodesulfobacteriota</taxon>
        <taxon>Desulfobulbia</taxon>
        <taxon>Desulfobulbales</taxon>
        <taxon>Desulfobulbaceae</taxon>
        <taxon>Desulfolithobacter</taxon>
    </lineage>
</organism>
<reference evidence="1" key="1">
    <citation type="submission" date="2020-12" db="EMBL/GenBank/DDBJ databases">
        <title>Desulfobium dissulfuricans gen. nov., sp. nov., a novel mesophilic, sulfate-reducing bacterium isolated from a deep-sea hydrothermal vent.</title>
        <authorList>
            <person name="Hashimoto Y."/>
            <person name="Tame A."/>
            <person name="Sawayama S."/>
            <person name="Miyazaki J."/>
            <person name="Takai K."/>
            <person name="Nakagawa S."/>
        </authorList>
    </citation>
    <scope>NUCLEOTIDE SEQUENCE</scope>
    <source>
        <strain evidence="1">GF1</strain>
    </source>
</reference>
<accession>A0A915XH80</accession>
<dbReference type="KEGG" id="ddu:GF1_07350"/>
<sequence length="177" mass="19919">MSELSEGVREGDGERIDNRMIPVMREAIATVQMMLFAELKDDVMARYQDWPEQDRKRLVGAIVNDVFGTPAVDGEAWQFARRHLLVLEEELKKVAGRIPDLLDILTDALRMQTICDNQEGIHSIATLLRAREVGILQQDRPLPMPSTFMINVRNRAVRYGLVAPMQASAPPAEDPPA</sequence>
<dbReference type="AlphaFoldDB" id="A0A915XH80"/>
<protein>
    <submittedName>
        <fullName evidence="1">Uncharacterized protein</fullName>
    </submittedName>
</protein>
<proteinExistence type="predicted"/>
<dbReference type="EMBL" id="AP024233">
    <property type="protein sequence ID" value="BCO08359.1"/>
    <property type="molecule type" value="Genomic_DNA"/>
</dbReference>
<gene>
    <name evidence="1" type="ORF">GF1_07350</name>
</gene>
<name>A0A915XH80_9BACT</name>
<keyword evidence="2" id="KW-1185">Reference proteome</keyword>
<dbReference type="RefSeq" id="WP_267928259.1">
    <property type="nucleotide sequence ID" value="NZ_AP024233.1"/>
</dbReference>
<evidence type="ECO:0000313" key="2">
    <source>
        <dbReference type="Proteomes" id="UP001063350"/>
    </source>
</evidence>
<evidence type="ECO:0000313" key="1">
    <source>
        <dbReference type="EMBL" id="BCO08359.1"/>
    </source>
</evidence>
<dbReference type="Proteomes" id="UP001063350">
    <property type="component" value="Chromosome"/>
</dbReference>